<evidence type="ECO:0000259" key="14">
    <source>
        <dbReference type="Pfam" id="PF07715"/>
    </source>
</evidence>
<evidence type="ECO:0000256" key="8">
    <source>
        <dbReference type="ARBA" id="ARBA00023170"/>
    </source>
</evidence>
<evidence type="ECO:0000256" key="12">
    <source>
        <dbReference type="SAM" id="SignalP"/>
    </source>
</evidence>
<keyword evidence="12" id="KW-0732">Signal</keyword>
<proteinExistence type="inferred from homology"/>
<dbReference type="Gene3D" id="2.40.170.20">
    <property type="entry name" value="TonB-dependent receptor, beta-barrel domain"/>
    <property type="match status" value="1"/>
</dbReference>
<comment type="caution">
    <text evidence="15">The sequence shown here is derived from an EMBL/GenBank/DDBJ whole genome shotgun (WGS) entry which is preliminary data.</text>
</comment>
<dbReference type="InterPro" id="IPR037066">
    <property type="entry name" value="Plug_dom_sf"/>
</dbReference>
<keyword evidence="7 10" id="KW-0472">Membrane</keyword>
<evidence type="ECO:0000313" key="16">
    <source>
        <dbReference type="Proteomes" id="UP000490535"/>
    </source>
</evidence>
<dbReference type="SUPFAM" id="SSF56935">
    <property type="entry name" value="Porins"/>
    <property type="match status" value="1"/>
</dbReference>
<dbReference type="InterPro" id="IPR036942">
    <property type="entry name" value="Beta-barrel_TonB_sf"/>
</dbReference>
<keyword evidence="5 10" id="KW-0812">Transmembrane</keyword>
<comment type="similarity">
    <text evidence="2 10 11">Belongs to the TonB-dependent receptor family.</text>
</comment>
<keyword evidence="6 11" id="KW-0798">TonB box</keyword>
<keyword evidence="8 15" id="KW-0675">Receptor</keyword>
<dbReference type="InterPro" id="IPR012910">
    <property type="entry name" value="Plug_dom"/>
</dbReference>
<organism evidence="15 16">
    <name type="scientific">Acinetobacter bereziniae</name>
    <name type="common">Acinetobacter genomosp. 10</name>
    <dbReference type="NCBI Taxonomy" id="106648"/>
    <lineage>
        <taxon>Bacteria</taxon>
        <taxon>Pseudomonadati</taxon>
        <taxon>Pseudomonadota</taxon>
        <taxon>Gammaproteobacteria</taxon>
        <taxon>Moraxellales</taxon>
        <taxon>Moraxellaceae</taxon>
        <taxon>Acinetobacter</taxon>
    </lineage>
</organism>
<name>A0A833PHJ0_ACIBZ</name>
<dbReference type="EMBL" id="WNDP01000010">
    <property type="protein sequence ID" value="KAF1027417.1"/>
    <property type="molecule type" value="Genomic_DNA"/>
</dbReference>
<evidence type="ECO:0000256" key="5">
    <source>
        <dbReference type="ARBA" id="ARBA00022692"/>
    </source>
</evidence>
<feature type="signal peptide" evidence="12">
    <location>
        <begin position="1"/>
        <end position="21"/>
    </location>
</feature>
<dbReference type="CDD" id="cd01347">
    <property type="entry name" value="ligand_gated_channel"/>
    <property type="match status" value="1"/>
</dbReference>
<dbReference type="InterPro" id="IPR000531">
    <property type="entry name" value="Beta-barrel_TonB"/>
</dbReference>
<evidence type="ECO:0000313" key="15">
    <source>
        <dbReference type="EMBL" id="KAF1027417.1"/>
    </source>
</evidence>
<evidence type="ECO:0000256" key="10">
    <source>
        <dbReference type="PROSITE-ProRule" id="PRU01360"/>
    </source>
</evidence>
<dbReference type="PROSITE" id="PS52016">
    <property type="entry name" value="TONB_DEPENDENT_REC_3"/>
    <property type="match status" value="1"/>
</dbReference>
<dbReference type="PANTHER" id="PTHR30069:SF42">
    <property type="entry name" value="FERRIC AEROBACTIN RECEPTOR"/>
    <property type="match status" value="1"/>
</dbReference>
<feature type="chain" id="PRO_5032594565" evidence="12">
    <location>
        <begin position="22"/>
        <end position="733"/>
    </location>
</feature>
<keyword evidence="9 10" id="KW-0998">Cell outer membrane</keyword>
<protein>
    <submittedName>
        <fullName evidence="15">Ferric aerobactin receptor</fullName>
    </submittedName>
</protein>
<dbReference type="GO" id="GO:0015344">
    <property type="term" value="F:siderophore uptake transmembrane transporter activity"/>
    <property type="evidence" value="ECO:0007669"/>
    <property type="project" value="TreeGrafter"/>
</dbReference>
<dbReference type="InterPro" id="IPR010105">
    <property type="entry name" value="TonB_sidphr_rcpt"/>
</dbReference>
<dbReference type="GO" id="GO:0009279">
    <property type="term" value="C:cell outer membrane"/>
    <property type="evidence" value="ECO:0007669"/>
    <property type="project" value="UniProtKB-SubCell"/>
</dbReference>
<feature type="domain" description="TonB-dependent receptor-like beta-barrel" evidence="13">
    <location>
        <begin position="308"/>
        <end position="695"/>
    </location>
</feature>
<evidence type="ECO:0000256" key="9">
    <source>
        <dbReference type="ARBA" id="ARBA00023237"/>
    </source>
</evidence>
<evidence type="ECO:0000256" key="2">
    <source>
        <dbReference type="ARBA" id="ARBA00009810"/>
    </source>
</evidence>
<gene>
    <name evidence="15" type="primary">iutA_1</name>
    <name evidence="15" type="ORF">GAK29_00662</name>
</gene>
<evidence type="ECO:0000256" key="3">
    <source>
        <dbReference type="ARBA" id="ARBA00022448"/>
    </source>
</evidence>
<evidence type="ECO:0000256" key="1">
    <source>
        <dbReference type="ARBA" id="ARBA00004571"/>
    </source>
</evidence>
<dbReference type="Proteomes" id="UP000490535">
    <property type="component" value="Unassembled WGS sequence"/>
</dbReference>
<sequence length="733" mass="81011">MRLSQFSLCVLSIAISGQLYAQDEISNTQTSVGNAQQQEPVQKLAQIVISATRSEKSIADIAGTVQNISGEEVQKQAGAGRKVADVLAQLVPSLAPSSGTGSNYGQTMRGRTVLVMIDGVSQTGSRDPARQLNSISPGMIERIEVISGATSIYGSGATGGIINIITKRADKSKPLSFETKLGITSADNFRGDGLAYEAGQSVSFSNDKMDGFLGANYTSRGSLFDANGNRIATEPNQTSRNDTDTLDINGRLNFNLTDTQNLSFGAQYYKDKQDTRYVPDYGPNYTIAKGPQSERAIKGLELSNQPFTDRYAFNTQYQNEDVWGQTVNLEAYYRNEKGRFFPVYSGGATVNQSEYTVDVAGMRSTVQSDFKLAERDLNLTYGLDYDREKDTQHYDVLSVSNNGMVYKDTGRRLDAGPDTVIQNIGAFLQADYQLTDRFNLQAGTRYQYIKADTAAYTPSRQTQSVASDSTNADKFLFNLGAVYKLTDNQQLFANFSQGFSYPDVLRMLRDVSILTVSTANIEPLTVNSYELGWRLQDDQKLDLGITGFYNTSDKVIQFNADRSVNIADTDQRVYGAEMTAAYPILEDFKIGGTLAYTRGQYKDAAGNWRELNAYQVSPTKGTIFGEWNSDDGYGFRVQMLAVKGTDKAFEDDKVAVNSDKVVPNRAAKIKGYAIMDTLVNFPAYKGRVDFGIYNVWNKDYRTVYSQQSEITFSPVSSMRAQGRTFGLSYTFNY</sequence>
<evidence type="ECO:0000256" key="6">
    <source>
        <dbReference type="ARBA" id="ARBA00023077"/>
    </source>
</evidence>
<evidence type="ECO:0000259" key="13">
    <source>
        <dbReference type="Pfam" id="PF00593"/>
    </source>
</evidence>
<keyword evidence="4 10" id="KW-1134">Transmembrane beta strand</keyword>
<accession>A0A833PHJ0</accession>
<dbReference type="GO" id="GO:0038023">
    <property type="term" value="F:signaling receptor activity"/>
    <property type="evidence" value="ECO:0007669"/>
    <property type="project" value="InterPro"/>
</dbReference>
<dbReference type="Gene3D" id="2.170.130.10">
    <property type="entry name" value="TonB-dependent receptor, plug domain"/>
    <property type="match status" value="1"/>
</dbReference>
<comment type="subcellular location">
    <subcellularLocation>
        <location evidence="1 10">Cell outer membrane</location>
        <topology evidence="1 10">Multi-pass membrane protein</topology>
    </subcellularLocation>
</comment>
<feature type="domain" description="TonB-dependent receptor plug" evidence="14">
    <location>
        <begin position="59"/>
        <end position="161"/>
    </location>
</feature>
<evidence type="ECO:0000256" key="7">
    <source>
        <dbReference type="ARBA" id="ARBA00023136"/>
    </source>
</evidence>
<dbReference type="PANTHER" id="PTHR30069">
    <property type="entry name" value="TONB-DEPENDENT OUTER MEMBRANE RECEPTOR"/>
    <property type="match status" value="1"/>
</dbReference>
<dbReference type="NCBIfam" id="TIGR01783">
    <property type="entry name" value="TonB-siderophor"/>
    <property type="match status" value="1"/>
</dbReference>
<evidence type="ECO:0000256" key="4">
    <source>
        <dbReference type="ARBA" id="ARBA00022452"/>
    </source>
</evidence>
<dbReference type="Pfam" id="PF00593">
    <property type="entry name" value="TonB_dep_Rec_b-barrel"/>
    <property type="match status" value="1"/>
</dbReference>
<dbReference type="GO" id="GO:0044718">
    <property type="term" value="P:siderophore transmembrane transport"/>
    <property type="evidence" value="ECO:0007669"/>
    <property type="project" value="TreeGrafter"/>
</dbReference>
<keyword evidence="3 10" id="KW-0813">Transport</keyword>
<dbReference type="InterPro" id="IPR039426">
    <property type="entry name" value="TonB-dep_rcpt-like"/>
</dbReference>
<evidence type="ECO:0000256" key="11">
    <source>
        <dbReference type="RuleBase" id="RU003357"/>
    </source>
</evidence>
<dbReference type="Pfam" id="PF07715">
    <property type="entry name" value="Plug"/>
    <property type="match status" value="1"/>
</dbReference>
<reference evidence="16" key="1">
    <citation type="journal article" date="2020" name="MBio">
        <title>Horizontal gene transfer to a defensive symbiont with a reduced genome amongst a multipartite beetle microbiome.</title>
        <authorList>
            <person name="Waterworth S.C."/>
            <person name="Florez L.V."/>
            <person name="Rees E.R."/>
            <person name="Hertweck C."/>
            <person name="Kaltenpoth M."/>
            <person name="Kwan J.C."/>
        </authorList>
    </citation>
    <scope>NUCLEOTIDE SEQUENCE [LARGE SCALE GENOMIC DNA]</scope>
</reference>
<dbReference type="AlphaFoldDB" id="A0A833PHJ0"/>